<name>A0AC35TWR9_9BILA</name>
<dbReference type="Proteomes" id="UP000095286">
    <property type="component" value="Unplaced"/>
</dbReference>
<proteinExistence type="predicted"/>
<reference evidence="2" key="1">
    <citation type="submission" date="2016-11" db="UniProtKB">
        <authorList>
            <consortium name="WormBaseParasite"/>
        </authorList>
    </citation>
    <scope>IDENTIFICATION</scope>
    <source>
        <strain evidence="2">KR3021</strain>
    </source>
</reference>
<evidence type="ECO:0000313" key="1">
    <source>
        <dbReference type="Proteomes" id="UP000095286"/>
    </source>
</evidence>
<evidence type="ECO:0000313" key="2">
    <source>
        <dbReference type="WBParaSite" id="RSKR_0000546200.1"/>
    </source>
</evidence>
<dbReference type="WBParaSite" id="RSKR_0000546200.1">
    <property type="protein sequence ID" value="RSKR_0000546200.1"/>
    <property type="gene ID" value="RSKR_0000546200"/>
</dbReference>
<sequence length="155" mass="17470">MESIFFIIAGGFDPLNEENERNLNHLEELAQRLNIKTANLLFMKNPTDQQKIQLLRQASMLIYTPTGEHFGIVPIEAMYMKTGVIAMNSGGPKETIQDGVTGFLISEDPIEMAAKVMAVVKGEIDLIKMGNEAKRRVERLFAFDSFKETLHELII</sequence>
<accession>A0AC35TWR9</accession>
<protein>
    <submittedName>
        <fullName evidence="2">Glycos_transf_1 domain-containing protein</fullName>
    </submittedName>
</protein>
<organism evidence="1 2">
    <name type="scientific">Rhabditophanes sp. KR3021</name>
    <dbReference type="NCBI Taxonomy" id="114890"/>
    <lineage>
        <taxon>Eukaryota</taxon>
        <taxon>Metazoa</taxon>
        <taxon>Ecdysozoa</taxon>
        <taxon>Nematoda</taxon>
        <taxon>Chromadorea</taxon>
        <taxon>Rhabditida</taxon>
        <taxon>Tylenchina</taxon>
        <taxon>Panagrolaimomorpha</taxon>
        <taxon>Strongyloidoidea</taxon>
        <taxon>Alloionematidae</taxon>
        <taxon>Rhabditophanes</taxon>
    </lineage>
</organism>